<dbReference type="GO" id="GO:0008201">
    <property type="term" value="F:heparin binding"/>
    <property type="evidence" value="ECO:0007669"/>
    <property type="project" value="TreeGrafter"/>
</dbReference>
<dbReference type="GO" id="GO:0005615">
    <property type="term" value="C:extracellular space"/>
    <property type="evidence" value="ECO:0007669"/>
    <property type="project" value="TreeGrafter"/>
</dbReference>
<protein>
    <submittedName>
        <fullName evidence="8">Thyroglobulin type-1 domain-containing protein</fullName>
    </submittedName>
</protein>
<dbReference type="AlphaFoldDB" id="A0A914UXU5"/>
<dbReference type="Pfam" id="PF00086">
    <property type="entry name" value="Thyroglobulin_1"/>
    <property type="match status" value="1"/>
</dbReference>
<sequence>MVKYQLTPTISGDLRPVSQWATSPTGSSGFFLLEGPTAVPVAVEEEKTDCRSQRAKTMITHEQNPEGGVYVPTCTGTNDVLYDEIQCHKPTNYCWCVKPDSGEPIAGTSVQYTTPDCATPAKPVGEIK</sequence>
<keyword evidence="2" id="KW-0964">Secreted</keyword>
<dbReference type="SMART" id="SM00211">
    <property type="entry name" value="TY"/>
    <property type="match status" value="1"/>
</dbReference>
<dbReference type="PROSITE" id="PS51162">
    <property type="entry name" value="THYROGLOBULIN_1_2"/>
    <property type="match status" value="1"/>
</dbReference>
<reference evidence="8" key="1">
    <citation type="submission" date="2022-11" db="UniProtKB">
        <authorList>
            <consortium name="WormBaseParasite"/>
        </authorList>
    </citation>
    <scope>IDENTIFICATION</scope>
</reference>
<proteinExistence type="predicted"/>
<dbReference type="Proteomes" id="UP000887566">
    <property type="component" value="Unplaced"/>
</dbReference>
<feature type="domain" description="Thyroglobulin type-1" evidence="6">
    <location>
        <begin position="47"/>
        <end position="117"/>
    </location>
</feature>
<keyword evidence="3" id="KW-0677">Repeat</keyword>
<dbReference type="InterPro" id="IPR036857">
    <property type="entry name" value="Thyroglobulin_1_sf"/>
</dbReference>
<evidence type="ECO:0000313" key="7">
    <source>
        <dbReference type="Proteomes" id="UP000887566"/>
    </source>
</evidence>
<evidence type="ECO:0000256" key="4">
    <source>
        <dbReference type="ARBA" id="ARBA00023157"/>
    </source>
</evidence>
<evidence type="ECO:0000256" key="1">
    <source>
        <dbReference type="ARBA" id="ARBA00004613"/>
    </source>
</evidence>
<dbReference type="PANTHER" id="PTHR12352">
    <property type="entry name" value="SECRETED MODULAR CALCIUM-BINDING PROTEIN"/>
    <property type="match status" value="1"/>
</dbReference>
<dbReference type="CDD" id="cd00191">
    <property type="entry name" value="TY"/>
    <property type="match status" value="1"/>
</dbReference>
<dbReference type="SUPFAM" id="SSF57610">
    <property type="entry name" value="Thyroglobulin type-1 domain"/>
    <property type="match status" value="1"/>
</dbReference>
<evidence type="ECO:0000259" key="6">
    <source>
        <dbReference type="PROSITE" id="PS51162"/>
    </source>
</evidence>
<feature type="disulfide bond" evidence="5">
    <location>
        <begin position="87"/>
        <end position="94"/>
    </location>
</feature>
<dbReference type="Gene3D" id="4.10.800.10">
    <property type="entry name" value="Thyroglobulin type-1"/>
    <property type="match status" value="1"/>
</dbReference>
<organism evidence="7 8">
    <name type="scientific">Plectus sambesii</name>
    <dbReference type="NCBI Taxonomy" id="2011161"/>
    <lineage>
        <taxon>Eukaryota</taxon>
        <taxon>Metazoa</taxon>
        <taxon>Ecdysozoa</taxon>
        <taxon>Nematoda</taxon>
        <taxon>Chromadorea</taxon>
        <taxon>Plectida</taxon>
        <taxon>Plectina</taxon>
        <taxon>Plectoidea</taxon>
        <taxon>Plectidae</taxon>
        <taxon>Plectus</taxon>
    </lineage>
</organism>
<dbReference type="PANTHER" id="PTHR12352:SF30">
    <property type="entry name" value="FI05255P"/>
    <property type="match status" value="1"/>
</dbReference>
<dbReference type="WBParaSite" id="PSAMB.scaffold13507size2235.g35520.t1">
    <property type="protein sequence ID" value="PSAMB.scaffold13507size2235.g35520.t1"/>
    <property type="gene ID" value="PSAMB.scaffold13507size2235.g35520"/>
</dbReference>
<evidence type="ECO:0000256" key="3">
    <source>
        <dbReference type="ARBA" id="ARBA00022737"/>
    </source>
</evidence>
<dbReference type="GO" id="GO:0050840">
    <property type="term" value="F:extracellular matrix binding"/>
    <property type="evidence" value="ECO:0007669"/>
    <property type="project" value="TreeGrafter"/>
</dbReference>
<dbReference type="InterPro" id="IPR051950">
    <property type="entry name" value="Dev_reg/Prot_inhib"/>
</dbReference>
<comment type="caution">
    <text evidence="5">Lacks conserved residue(s) required for the propagation of feature annotation.</text>
</comment>
<dbReference type="GO" id="GO:0005604">
    <property type="term" value="C:basement membrane"/>
    <property type="evidence" value="ECO:0007669"/>
    <property type="project" value="TreeGrafter"/>
</dbReference>
<accession>A0A914UXU5</accession>
<keyword evidence="7" id="KW-1185">Reference proteome</keyword>
<dbReference type="InterPro" id="IPR000716">
    <property type="entry name" value="Thyroglobulin_1"/>
</dbReference>
<evidence type="ECO:0000256" key="2">
    <source>
        <dbReference type="ARBA" id="ARBA00022525"/>
    </source>
</evidence>
<evidence type="ECO:0000256" key="5">
    <source>
        <dbReference type="PROSITE-ProRule" id="PRU00500"/>
    </source>
</evidence>
<keyword evidence="4 5" id="KW-1015">Disulfide bond</keyword>
<name>A0A914UXU5_9BILA</name>
<evidence type="ECO:0000313" key="8">
    <source>
        <dbReference type="WBParaSite" id="PSAMB.scaffold13507size2235.g35520.t1"/>
    </source>
</evidence>
<dbReference type="GO" id="GO:0030198">
    <property type="term" value="P:extracellular matrix organization"/>
    <property type="evidence" value="ECO:0007669"/>
    <property type="project" value="TreeGrafter"/>
</dbReference>
<comment type="subcellular location">
    <subcellularLocation>
        <location evidence="1">Secreted</location>
    </subcellularLocation>
</comment>